<feature type="transmembrane region" description="Helical" evidence="1">
    <location>
        <begin position="26"/>
        <end position="46"/>
    </location>
</feature>
<keyword evidence="1" id="KW-0472">Membrane</keyword>
<feature type="transmembrane region" description="Helical" evidence="1">
    <location>
        <begin position="52"/>
        <end position="71"/>
    </location>
</feature>
<dbReference type="RefSeq" id="WP_219052741.1">
    <property type="nucleotide sequence ID" value="NZ_JAHWDP010000003.1"/>
</dbReference>
<keyword evidence="1" id="KW-0812">Transmembrane</keyword>
<keyword evidence="1" id="KW-1133">Transmembrane helix</keyword>
<name>A0A9X1JVW7_9FLAO</name>
<accession>A0A9X1JVW7</accession>
<evidence type="ECO:0000313" key="3">
    <source>
        <dbReference type="EMBL" id="MBW2938225.1"/>
    </source>
</evidence>
<reference evidence="3" key="1">
    <citation type="submission" date="2021-07" db="EMBL/GenBank/DDBJ databases">
        <title>Aureisphaera sp. CAU 1614 isolated from sea sediment.</title>
        <authorList>
            <person name="Kim W."/>
        </authorList>
    </citation>
    <scope>NUCLEOTIDE SEQUENCE</scope>
    <source>
        <strain evidence="3">CAU 1614</strain>
    </source>
</reference>
<dbReference type="AlphaFoldDB" id="A0A9X1JVW7"/>
<evidence type="ECO:0000256" key="1">
    <source>
        <dbReference type="SAM" id="Phobius"/>
    </source>
</evidence>
<feature type="domain" description="2TM" evidence="2">
    <location>
        <begin position="15"/>
        <end position="94"/>
    </location>
</feature>
<sequence length="105" mass="13149">MQFDTKENRENRYLRAKERVAEMKKFYTSLVFYIVFITFLGWLNYYTNEWRYAWFLWAAFGWGIGLVFQALKAFNWAPFMNKSWEERKIKELMDKEDQFPNERWK</sequence>
<dbReference type="Pfam" id="PF13239">
    <property type="entry name" value="2TM"/>
    <property type="match status" value="1"/>
</dbReference>
<evidence type="ECO:0000313" key="4">
    <source>
        <dbReference type="Proteomes" id="UP001138686"/>
    </source>
</evidence>
<keyword evidence="4" id="KW-1185">Reference proteome</keyword>
<organism evidence="3 4">
    <name type="scientific">Halomarinibacterium sedimenti</name>
    <dbReference type="NCBI Taxonomy" id="2857106"/>
    <lineage>
        <taxon>Bacteria</taxon>
        <taxon>Pseudomonadati</taxon>
        <taxon>Bacteroidota</taxon>
        <taxon>Flavobacteriia</taxon>
        <taxon>Flavobacteriales</taxon>
        <taxon>Flavobacteriaceae</taxon>
        <taxon>Halomarinibacterium</taxon>
    </lineage>
</organism>
<proteinExistence type="predicted"/>
<gene>
    <name evidence="3" type="ORF">KXJ69_08920</name>
</gene>
<dbReference type="InterPro" id="IPR025698">
    <property type="entry name" value="2TM_dom"/>
</dbReference>
<dbReference type="Proteomes" id="UP001138686">
    <property type="component" value="Unassembled WGS sequence"/>
</dbReference>
<protein>
    <submittedName>
        <fullName evidence="3">2TM domain-containing protein</fullName>
    </submittedName>
</protein>
<dbReference type="EMBL" id="JAHWDP010000003">
    <property type="protein sequence ID" value="MBW2938225.1"/>
    <property type="molecule type" value="Genomic_DNA"/>
</dbReference>
<comment type="caution">
    <text evidence="3">The sequence shown here is derived from an EMBL/GenBank/DDBJ whole genome shotgun (WGS) entry which is preliminary data.</text>
</comment>
<evidence type="ECO:0000259" key="2">
    <source>
        <dbReference type="Pfam" id="PF13239"/>
    </source>
</evidence>